<evidence type="ECO:0000313" key="1">
    <source>
        <dbReference type="EMBL" id="PSN59213.1"/>
    </source>
</evidence>
<evidence type="ECO:0000313" key="2">
    <source>
        <dbReference type="Proteomes" id="UP000240883"/>
    </source>
</evidence>
<keyword evidence="2" id="KW-1185">Reference proteome</keyword>
<sequence>MSGSPDFFQLDAGLEMAMPLQESLSASNQTSNSFTQNMFVGQISQLPTNTMDESMVQLDATPWMEWSENIDATCQSAQQDGWLDSTVPCQYLPPQPSNNTAALNSANSELLRMVEGFQAEMGNWMSQVEHRVAQVEETVSSLHISLEEEKVKLCDEVNATIERLQTWAGQVKHLVENATGSIDIA</sequence>
<dbReference type="Proteomes" id="UP000240883">
    <property type="component" value="Unassembled WGS sequence"/>
</dbReference>
<organism evidence="1 2">
    <name type="scientific">Corynespora cassiicola Philippines</name>
    <dbReference type="NCBI Taxonomy" id="1448308"/>
    <lineage>
        <taxon>Eukaryota</taxon>
        <taxon>Fungi</taxon>
        <taxon>Dikarya</taxon>
        <taxon>Ascomycota</taxon>
        <taxon>Pezizomycotina</taxon>
        <taxon>Dothideomycetes</taxon>
        <taxon>Pleosporomycetidae</taxon>
        <taxon>Pleosporales</taxon>
        <taxon>Corynesporascaceae</taxon>
        <taxon>Corynespora</taxon>
    </lineage>
</organism>
<dbReference type="AlphaFoldDB" id="A0A2T2N1A1"/>
<reference evidence="1 2" key="1">
    <citation type="journal article" date="2018" name="Front. Microbiol.">
        <title>Genome-Wide Analysis of Corynespora cassiicola Leaf Fall Disease Putative Effectors.</title>
        <authorList>
            <person name="Lopez D."/>
            <person name="Ribeiro S."/>
            <person name="Label P."/>
            <person name="Fumanal B."/>
            <person name="Venisse J.S."/>
            <person name="Kohler A."/>
            <person name="de Oliveira R.R."/>
            <person name="Labutti K."/>
            <person name="Lipzen A."/>
            <person name="Lail K."/>
            <person name="Bauer D."/>
            <person name="Ohm R.A."/>
            <person name="Barry K.W."/>
            <person name="Spatafora J."/>
            <person name="Grigoriev I.V."/>
            <person name="Martin F.M."/>
            <person name="Pujade-Renaud V."/>
        </authorList>
    </citation>
    <scope>NUCLEOTIDE SEQUENCE [LARGE SCALE GENOMIC DNA]</scope>
    <source>
        <strain evidence="1 2">Philippines</strain>
    </source>
</reference>
<accession>A0A2T2N1A1</accession>
<name>A0A2T2N1A1_CORCC</name>
<gene>
    <name evidence="1" type="ORF">BS50DRAFT_594843</name>
</gene>
<dbReference type="EMBL" id="KZ678161">
    <property type="protein sequence ID" value="PSN59213.1"/>
    <property type="molecule type" value="Genomic_DNA"/>
</dbReference>
<protein>
    <submittedName>
        <fullName evidence="1">Uncharacterized protein</fullName>
    </submittedName>
</protein>
<proteinExistence type="predicted"/>